<organism evidence="1 2">
    <name type="scientific">Leucogyrophana mollusca</name>
    <dbReference type="NCBI Taxonomy" id="85980"/>
    <lineage>
        <taxon>Eukaryota</taxon>
        <taxon>Fungi</taxon>
        <taxon>Dikarya</taxon>
        <taxon>Basidiomycota</taxon>
        <taxon>Agaricomycotina</taxon>
        <taxon>Agaricomycetes</taxon>
        <taxon>Agaricomycetidae</taxon>
        <taxon>Boletales</taxon>
        <taxon>Boletales incertae sedis</taxon>
        <taxon>Leucogyrophana</taxon>
    </lineage>
</organism>
<sequence length="622" mass="69759">MAPSTSRGGYLPLSTDSRFQRSRWTVTRLIRNGPPAAALIALALVTGLFGGLALSAYGHRPESLTCLLPTGGSDTPSQYSTAPPTASIPTPSFHEEDLDLETLRDVVSRTKGYYARDYSMALGWNNMRYIIETALFHGVLLNRTVVLPSFVYARSCEFDITVCASYAPMVNRGDAVHSDEWRKLPEAEQMGWRIPLSVMVNMTHLRQTQPVILVSEYLRLHNLSLDHEASNGQWETEKYHQHASIFETDPTKKPSLHIIENHWYDPKGINRIDYIPDDMRSRGNWNPEGGAKGKGEVGSWGTQDKSRIYTFLAGALSGRQHVLEWDKARSILQGLGVGDVSTDEALEKTLRDNGWEVLYTYDGALGMEYIKNVVFPIRQVAPRDSLRGLKEDYGDVSADVLLVKGEIHYERKPAGLRFTTIDSRDKFSRLVLYNMRPTDSVIELAALLDSRMKEKTGGRMWMGAHMRRGDFVRTNWAMEKEFGDHLKRIKKHLSDGRSLLWSLRESDLTTYGVPDVSVDRSILKLSPPHENDKFYIATDERDPGNLAYLRDHGGVLASDLLTIEDRRKFGWPLMVTDVLGLVEQATLARGAYFYAHALSSVAGGALNIRAARGADPRTAVID</sequence>
<name>A0ACB8BUN0_9AGAM</name>
<keyword evidence="2" id="KW-1185">Reference proteome</keyword>
<evidence type="ECO:0000313" key="1">
    <source>
        <dbReference type="EMBL" id="KAH7928998.1"/>
    </source>
</evidence>
<dbReference type="EMBL" id="MU266346">
    <property type="protein sequence ID" value="KAH7928998.1"/>
    <property type="molecule type" value="Genomic_DNA"/>
</dbReference>
<protein>
    <submittedName>
        <fullName evidence="1">Uncharacterized protein</fullName>
    </submittedName>
</protein>
<reference evidence="1" key="1">
    <citation type="journal article" date="2021" name="New Phytol.">
        <title>Evolutionary innovations through gain and loss of genes in the ectomycorrhizal Boletales.</title>
        <authorList>
            <person name="Wu G."/>
            <person name="Miyauchi S."/>
            <person name="Morin E."/>
            <person name="Kuo A."/>
            <person name="Drula E."/>
            <person name="Varga T."/>
            <person name="Kohler A."/>
            <person name="Feng B."/>
            <person name="Cao Y."/>
            <person name="Lipzen A."/>
            <person name="Daum C."/>
            <person name="Hundley H."/>
            <person name="Pangilinan J."/>
            <person name="Johnson J."/>
            <person name="Barry K."/>
            <person name="LaButti K."/>
            <person name="Ng V."/>
            <person name="Ahrendt S."/>
            <person name="Min B."/>
            <person name="Choi I.G."/>
            <person name="Park H."/>
            <person name="Plett J.M."/>
            <person name="Magnuson J."/>
            <person name="Spatafora J.W."/>
            <person name="Nagy L.G."/>
            <person name="Henrissat B."/>
            <person name="Grigoriev I.V."/>
            <person name="Yang Z.L."/>
            <person name="Xu J."/>
            <person name="Martin F.M."/>
        </authorList>
    </citation>
    <scope>NUCLEOTIDE SEQUENCE</scope>
    <source>
        <strain evidence="1">KUC20120723A-06</strain>
    </source>
</reference>
<comment type="caution">
    <text evidence="1">The sequence shown here is derived from an EMBL/GenBank/DDBJ whole genome shotgun (WGS) entry which is preliminary data.</text>
</comment>
<proteinExistence type="predicted"/>
<accession>A0ACB8BUN0</accession>
<evidence type="ECO:0000313" key="2">
    <source>
        <dbReference type="Proteomes" id="UP000790709"/>
    </source>
</evidence>
<gene>
    <name evidence="1" type="ORF">BV22DRAFT_1030029</name>
</gene>
<dbReference type="Proteomes" id="UP000790709">
    <property type="component" value="Unassembled WGS sequence"/>
</dbReference>